<dbReference type="SUPFAM" id="SSF52402">
    <property type="entry name" value="Adenine nucleotide alpha hydrolases-like"/>
    <property type="match status" value="1"/>
</dbReference>
<dbReference type="PANTHER" id="PTHR46268:SF6">
    <property type="entry name" value="UNIVERSAL STRESS PROTEIN UP12"/>
    <property type="match status" value="1"/>
</dbReference>
<comment type="caution">
    <text evidence="3">The sequence shown here is derived from an EMBL/GenBank/DDBJ whole genome shotgun (WGS) entry which is preliminary data.</text>
</comment>
<protein>
    <submittedName>
        <fullName evidence="3">Universal stress protein</fullName>
    </submittedName>
</protein>
<accession>A0A917URI3</accession>
<evidence type="ECO:0000313" key="3">
    <source>
        <dbReference type="EMBL" id="GGJ80393.1"/>
    </source>
</evidence>
<evidence type="ECO:0000256" key="1">
    <source>
        <dbReference type="ARBA" id="ARBA00008791"/>
    </source>
</evidence>
<reference evidence="3" key="1">
    <citation type="journal article" date="2014" name="Int. J. Syst. Evol. Microbiol.">
        <title>Complete genome sequence of Corynebacterium casei LMG S-19264T (=DSM 44701T), isolated from a smear-ripened cheese.</title>
        <authorList>
            <consortium name="US DOE Joint Genome Institute (JGI-PGF)"/>
            <person name="Walter F."/>
            <person name="Albersmeier A."/>
            <person name="Kalinowski J."/>
            <person name="Ruckert C."/>
        </authorList>
    </citation>
    <scope>NUCLEOTIDE SEQUENCE</scope>
    <source>
        <strain evidence="3">CGMCC 1.8984</strain>
    </source>
</reference>
<dbReference type="Proteomes" id="UP000636956">
    <property type="component" value="Unassembled WGS sequence"/>
</dbReference>
<proteinExistence type="inferred from homology"/>
<dbReference type="InterPro" id="IPR014729">
    <property type="entry name" value="Rossmann-like_a/b/a_fold"/>
</dbReference>
<feature type="domain" description="UspA" evidence="2">
    <location>
        <begin position="3"/>
        <end position="135"/>
    </location>
</feature>
<dbReference type="EMBL" id="BMMD01000009">
    <property type="protein sequence ID" value="GGJ80393.1"/>
    <property type="molecule type" value="Genomic_DNA"/>
</dbReference>
<evidence type="ECO:0000259" key="2">
    <source>
        <dbReference type="Pfam" id="PF00582"/>
    </source>
</evidence>
<dbReference type="Gene3D" id="3.40.50.620">
    <property type="entry name" value="HUPs"/>
    <property type="match status" value="2"/>
</dbReference>
<evidence type="ECO:0000313" key="4">
    <source>
        <dbReference type="Proteomes" id="UP000636956"/>
    </source>
</evidence>
<dbReference type="CDD" id="cd00293">
    <property type="entry name" value="USP-like"/>
    <property type="match status" value="1"/>
</dbReference>
<keyword evidence="4" id="KW-1185">Reference proteome</keyword>
<sequence length="273" mass="28248">MERAILVGVDGSIASRAAVAWAIERAEDIGADVTLLFVVDDEWGTISDRDLTELRSTAEQTAARELEYAREQAGAVAVSARVAVGAPMLVLASEASAFESVAIGTHKAGSFHGHALGSRSLQLAAMAPVPTTIVPVSASPGRSGVAVGVGDEPGWMDPVRFAAHEAVRLGERLMLIRSGGPDSTDDERALGLVRELPETSELEAGIVVRRSTSSPGEALAAVSRRAVVTVSGRPTAPGVQGFRPLGRTNNDLLMNAGGPVMIVPFRAAAPVTA</sequence>
<dbReference type="InterPro" id="IPR006016">
    <property type="entry name" value="UspA"/>
</dbReference>
<dbReference type="RefSeq" id="WP_188743153.1">
    <property type="nucleotide sequence ID" value="NZ_BAABFW010000004.1"/>
</dbReference>
<reference evidence="3" key="2">
    <citation type="submission" date="2020-09" db="EMBL/GenBank/DDBJ databases">
        <authorList>
            <person name="Sun Q."/>
            <person name="Zhou Y."/>
        </authorList>
    </citation>
    <scope>NUCLEOTIDE SEQUENCE</scope>
    <source>
        <strain evidence="3">CGMCC 1.8984</strain>
    </source>
</reference>
<dbReference type="Pfam" id="PF00582">
    <property type="entry name" value="Usp"/>
    <property type="match status" value="1"/>
</dbReference>
<dbReference type="PANTHER" id="PTHR46268">
    <property type="entry name" value="STRESS RESPONSE PROTEIN NHAX"/>
    <property type="match status" value="1"/>
</dbReference>
<gene>
    <name evidence="3" type="ORF">GCM10011372_18500</name>
</gene>
<name>A0A917URI3_9MICO</name>
<organism evidence="3 4">
    <name type="scientific">Agromyces bauzanensis</name>
    <dbReference type="NCBI Taxonomy" id="1308924"/>
    <lineage>
        <taxon>Bacteria</taxon>
        <taxon>Bacillati</taxon>
        <taxon>Actinomycetota</taxon>
        <taxon>Actinomycetes</taxon>
        <taxon>Micrococcales</taxon>
        <taxon>Microbacteriaceae</taxon>
        <taxon>Agromyces</taxon>
    </lineage>
</organism>
<comment type="similarity">
    <text evidence="1">Belongs to the universal stress protein A family.</text>
</comment>
<dbReference type="AlphaFoldDB" id="A0A917URI3"/>